<keyword evidence="1" id="KW-0408">Iron</keyword>
<dbReference type="PANTHER" id="PTHR47990">
    <property type="entry name" value="2-OXOGLUTARATE (2OG) AND FE(II)-DEPENDENT OXYGENASE SUPERFAMILY PROTEIN-RELATED"/>
    <property type="match status" value="1"/>
</dbReference>
<comment type="similarity">
    <text evidence="1">Belongs to the iron/ascorbate-dependent oxidoreductase family.</text>
</comment>
<keyword evidence="4" id="KW-1185">Reference proteome</keyword>
<dbReference type="InterPro" id="IPR026992">
    <property type="entry name" value="DIOX_N"/>
</dbReference>
<name>A0A0C3EB77_9AGAM</name>
<dbReference type="InterPro" id="IPR050231">
    <property type="entry name" value="Iron_ascorbate_oxido_reductase"/>
</dbReference>
<keyword evidence="1" id="KW-0560">Oxidoreductase</keyword>
<dbReference type="GO" id="GO:0046872">
    <property type="term" value="F:metal ion binding"/>
    <property type="evidence" value="ECO:0007669"/>
    <property type="project" value="UniProtKB-KW"/>
</dbReference>
<evidence type="ECO:0000313" key="4">
    <source>
        <dbReference type="Proteomes" id="UP000053989"/>
    </source>
</evidence>
<dbReference type="InParanoid" id="A0A0C3EB77"/>
<proteinExistence type="inferred from homology"/>
<dbReference type="EMBL" id="KN822023">
    <property type="protein sequence ID" value="KIM65206.1"/>
    <property type="molecule type" value="Genomic_DNA"/>
</dbReference>
<dbReference type="STRING" id="1036808.A0A0C3EB77"/>
<organism evidence="3 4">
    <name type="scientific">Scleroderma citrinum Foug A</name>
    <dbReference type="NCBI Taxonomy" id="1036808"/>
    <lineage>
        <taxon>Eukaryota</taxon>
        <taxon>Fungi</taxon>
        <taxon>Dikarya</taxon>
        <taxon>Basidiomycota</taxon>
        <taxon>Agaricomycotina</taxon>
        <taxon>Agaricomycetes</taxon>
        <taxon>Agaricomycetidae</taxon>
        <taxon>Boletales</taxon>
        <taxon>Sclerodermatineae</taxon>
        <taxon>Sclerodermataceae</taxon>
        <taxon>Scleroderma</taxon>
    </lineage>
</organism>
<dbReference type="FunCoup" id="A0A0C3EB77">
    <property type="interactions" value="6"/>
</dbReference>
<evidence type="ECO:0000313" key="3">
    <source>
        <dbReference type="EMBL" id="KIM65206.1"/>
    </source>
</evidence>
<keyword evidence="1" id="KW-0479">Metal-binding</keyword>
<gene>
    <name evidence="3" type="ORF">SCLCIDRAFT_1212333</name>
</gene>
<dbReference type="PRINTS" id="PR00682">
    <property type="entry name" value="IPNSYNTHASE"/>
</dbReference>
<dbReference type="InterPro" id="IPR044861">
    <property type="entry name" value="IPNS-like_FE2OG_OXY"/>
</dbReference>
<dbReference type="Gene3D" id="2.60.120.330">
    <property type="entry name" value="B-lactam Antibiotic, Isopenicillin N Synthase, Chain"/>
    <property type="match status" value="1"/>
</dbReference>
<dbReference type="Proteomes" id="UP000053989">
    <property type="component" value="Unassembled WGS sequence"/>
</dbReference>
<dbReference type="HOGENOM" id="CLU_010119_6_1_1"/>
<reference evidence="3 4" key="1">
    <citation type="submission" date="2014-04" db="EMBL/GenBank/DDBJ databases">
        <authorList>
            <consortium name="DOE Joint Genome Institute"/>
            <person name="Kuo A."/>
            <person name="Kohler A."/>
            <person name="Nagy L.G."/>
            <person name="Floudas D."/>
            <person name="Copeland A."/>
            <person name="Barry K.W."/>
            <person name="Cichocki N."/>
            <person name="Veneault-Fourrey C."/>
            <person name="LaButti K."/>
            <person name="Lindquist E.A."/>
            <person name="Lipzen A."/>
            <person name="Lundell T."/>
            <person name="Morin E."/>
            <person name="Murat C."/>
            <person name="Sun H."/>
            <person name="Tunlid A."/>
            <person name="Henrissat B."/>
            <person name="Grigoriev I.V."/>
            <person name="Hibbett D.S."/>
            <person name="Martin F."/>
            <person name="Nordberg H.P."/>
            <person name="Cantor M.N."/>
            <person name="Hua S.X."/>
        </authorList>
    </citation>
    <scope>NUCLEOTIDE SEQUENCE [LARGE SCALE GENOMIC DNA]</scope>
    <source>
        <strain evidence="3 4">Foug A</strain>
    </source>
</reference>
<dbReference type="Pfam" id="PF03171">
    <property type="entry name" value="2OG-FeII_Oxy"/>
    <property type="match status" value="1"/>
</dbReference>
<feature type="domain" description="Fe2OG dioxygenase" evidence="2">
    <location>
        <begin position="187"/>
        <end position="300"/>
    </location>
</feature>
<protein>
    <recommendedName>
        <fullName evidence="2">Fe2OG dioxygenase domain-containing protein</fullName>
    </recommendedName>
</protein>
<reference evidence="4" key="2">
    <citation type="submission" date="2015-01" db="EMBL/GenBank/DDBJ databases">
        <title>Evolutionary Origins and Diversification of the Mycorrhizal Mutualists.</title>
        <authorList>
            <consortium name="DOE Joint Genome Institute"/>
            <consortium name="Mycorrhizal Genomics Consortium"/>
            <person name="Kohler A."/>
            <person name="Kuo A."/>
            <person name="Nagy L.G."/>
            <person name="Floudas D."/>
            <person name="Copeland A."/>
            <person name="Barry K.W."/>
            <person name="Cichocki N."/>
            <person name="Veneault-Fourrey C."/>
            <person name="LaButti K."/>
            <person name="Lindquist E.A."/>
            <person name="Lipzen A."/>
            <person name="Lundell T."/>
            <person name="Morin E."/>
            <person name="Murat C."/>
            <person name="Riley R."/>
            <person name="Ohm R."/>
            <person name="Sun H."/>
            <person name="Tunlid A."/>
            <person name="Henrissat B."/>
            <person name="Grigoriev I.V."/>
            <person name="Hibbett D.S."/>
            <person name="Martin F."/>
        </authorList>
    </citation>
    <scope>NUCLEOTIDE SEQUENCE [LARGE SCALE GENOMIC DNA]</scope>
    <source>
        <strain evidence="4">Foug A</strain>
    </source>
</reference>
<dbReference type="SUPFAM" id="SSF51197">
    <property type="entry name" value="Clavaminate synthase-like"/>
    <property type="match status" value="1"/>
</dbReference>
<dbReference type="AlphaFoldDB" id="A0A0C3EB77"/>
<dbReference type="Pfam" id="PF14226">
    <property type="entry name" value="DIOX_N"/>
    <property type="match status" value="1"/>
</dbReference>
<accession>A0A0C3EB77</accession>
<dbReference type="GO" id="GO:0016491">
    <property type="term" value="F:oxidoreductase activity"/>
    <property type="evidence" value="ECO:0007669"/>
    <property type="project" value="UniProtKB-KW"/>
</dbReference>
<dbReference type="InterPro" id="IPR005123">
    <property type="entry name" value="Oxoglu/Fe-dep_dioxygenase_dom"/>
</dbReference>
<evidence type="ECO:0000256" key="1">
    <source>
        <dbReference type="RuleBase" id="RU003682"/>
    </source>
</evidence>
<sequence>MSDKLPEAGSLPLPVIDFADFGDGTTPEALGIAKKLIEACQGVGFAYLINIGIPQSEVDNIFDWSRKFFALPPAIKQLAPHPKEGWKARGYSGIGLEQLSQMVFDPNEISLIRKNAPDFKESFDLGRTDSPHLENIWLPEDRLPGFREAALSFFYNCRSFQVNKLMRALSLGVGLQADFLSNYHRDGDNQLRLLHYPAAPAEIFSRGEKGRSRAHTDFGTATILFQDEESGLEVESPHGSGNFVPVPPLRGSAVFNVGDLLMRWSNDTLKSTLHRVCAPSHDQINGMVKERYSIPFFMGADVNALVECLPSCWSEDRPQKYEPVTAAGYIDMRLNAIYV</sequence>
<evidence type="ECO:0000259" key="2">
    <source>
        <dbReference type="PROSITE" id="PS51471"/>
    </source>
</evidence>
<dbReference type="InterPro" id="IPR027443">
    <property type="entry name" value="IPNS-like_sf"/>
</dbReference>
<dbReference type="PROSITE" id="PS51471">
    <property type="entry name" value="FE2OG_OXY"/>
    <property type="match status" value="1"/>
</dbReference>
<dbReference type="OrthoDB" id="288590at2759"/>